<accession>A0A183HZF0</accession>
<sequence length="457" mass="51630">MAFKSITKQPKLESKKMPFQIASLLEKMSSTDKDYRFMATNDLIVELQNDSIKLDDESERRVVNMVVRLLEDKNGEVQNLAVRCLGPLVHKVRDTQAQAIFSHLCEAMINGDEKLRDVSSIALKTAVAELPAASSPLTVAVIKQLVPPLRNALSDTERVDISVKLEIIDIISDILSRYGLLFSPYLRGLQEALLQQLSSDRQALRKRSIMALSSLLALADVTLYGETMDIIVQHLTVPGAPAAQFRTMVQTCQNICKTTSRRFVKHLSRLVPVLVDYTITTEDDELRESCIQAFETFVYRCPREITPFISHIVKVVVDYLKHDPNYTYDDDEEMDSVSQMDTDGDTDDDDDEGNEYSDDDDMSWKVRRACAKCIEALILSRRDEIVKYLTSFGPLLISRFKEREDNVKWDIMHAYMALLSQIRNLIPNFSAICVPEENGDTKKNACGDVETVTVKGG</sequence>
<keyword evidence="2" id="KW-0833">Ubl conjugation pathway</keyword>
<dbReference type="AlphaFoldDB" id="A0A183HZF0"/>
<keyword evidence="5" id="KW-1185">Reference proteome</keyword>
<dbReference type="GO" id="GO:0010265">
    <property type="term" value="P:SCF complex assembly"/>
    <property type="evidence" value="ECO:0007669"/>
    <property type="project" value="InterPro"/>
</dbReference>
<dbReference type="SUPFAM" id="SSF48371">
    <property type="entry name" value="ARM repeat"/>
    <property type="match status" value="1"/>
</dbReference>
<dbReference type="EMBL" id="UZAJ01039957">
    <property type="protein sequence ID" value="VDP12338.1"/>
    <property type="molecule type" value="Genomic_DNA"/>
</dbReference>
<evidence type="ECO:0000313" key="6">
    <source>
        <dbReference type="WBParaSite" id="OFLC_0001286301-mRNA-1"/>
    </source>
</evidence>
<reference evidence="6" key="1">
    <citation type="submission" date="2016-06" db="UniProtKB">
        <authorList>
            <consortium name="WormBaseParasite"/>
        </authorList>
    </citation>
    <scope>IDENTIFICATION</scope>
</reference>
<dbReference type="InterPro" id="IPR039852">
    <property type="entry name" value="CAND1/CAND2"/>
</dbReference>
<dbReference type="PANTHER" id="PTHR12696">
    <property type="entry name" value="TIP120"/>
    <property type="match status" value="1"/>
</dbReference>
<evidence type="ECO:0000256" key="3">
    <source>
        <dbReference type="SAM" id="MobiDB-lite"/>
    </source>
</evidence>
<dbReference type="InterPro" id="IPR011989">
    <property type="entry name" value="ARM-like"/>
</dbReference>
<dbReference type="InterPro" id="IPR016024">
    <property type="entry name" value="ARM-type_fold"/>
</dbReference>
<dbReference type="Proteomes" id="UP000267606">
    <property type="component" value="Unassembled WGS sequence"/>
</dbReference>
<evidence type="ECO:0000313" key="4">
    <source>
        <dbReference type="EMBL" id="VDP12338.1"/>
    </source>
</evidence>
<keyword evidence="1" id="KW-0677">Repeat</keyword>
<feature type="compositionally biased region" description="Acidic residues" evidence="3">
    <location>
        <begin position="342"/>
        <end position="360"/>
    </location>
</feature>
<protein>
    <submittedName>
        <fullName evidence="6">TIP120 domain-containing protein</fullName>
    </submittedName>
</protein>
<feature type="region of interest" description="Disordered" evidence="3">
    <location>
        <begin position="328"/>
        <end position="360"/>
    </location>
</feature>
<name>A0A183HZF0_9BILA</name>
<reference evidence="4 5" key="2">
    <citation type="submission" date="2018-11" db="EMBL/GenBank/DDBJ databases">
        <authorList>
            <consortium name="Pathogen Informatics"/>
        </authorList>
    </citation>
    <scope>NUCLEOTIDE SEQUENCE [LARGE SCALE GENOMIC DNA]</scope>
</reference>
<evidence type="ECO:0000256" key="1">
    <source>
        <dbReference type="ARBA" id="ARBA00022737"/>
    </source>
</evidence>
<gene>
    <name evidence="4" type="ORF">OFLC_LOCUS12862</name>
</gene>
<dbReference type="STRING" id="387005.A0A183HZF0"/>
<evidence type="ECO:0000256" key="2">
    <source>
        <dbReference type="ARBA" id="ARBA00022786"/>
    </source>
</evidence>
<dbReference type="Gene3D" id="1.25.10.10">
    <property type="entry name" value="Leucine-rich Repeat Variant"/>
    <property type="match status" value="1"/>
</dbReference>
<dbReference type="WBParaSite" id="OFLC_0001286301-mRNA-1">
    <property type="protein sequence ID" value="OFLC_0001286301-mRNA-1"/>
    <property type="gene ID" value="OFLC_0001286301"/>
</dbReference>
<proteinExistence type="predicted"/>
<evidence type="ECO:0000313" key="5">
    <source>
        <dbReference type="Proteomes" id="UP000267606"/>
    </source>
</evidence>
<organism evidence="6">
    <name type="scientific">Onchocerca flexuosa</name>
    <dbReference type="NCBI Taxonomy" id="387005"/>
    <lineage>
        <taxon>Eukaryota</taxon>
        <taxon>Metazoa</taxon>
        <taxon>Ecdysozoa</taxon>
        <taxon>Nematoda</taxon>
        <taxon>Chromadorea</taxon>
        <taxon>Rhabditida</taxon>
        <taxon>Spirurina</taxon>
        <taxon>Spiruromorpha</taxon>
        <taxon>Filarioidea</taxon>
        <taxon>Onchocercidae</taxon>
        <taxon>Onchocerca</taxon>
    </lineage>
</organism>